<keyword evidence="1" id="KW-1133">Transmembrane helix</keyword>
<accession>A0A0C3P093</accession>
<dbReference type="Proteomes" id="UP000054217">
    <property type="component" value="Unassembled WGS sequence"/>
</dbReference>
<dbReference type="InParanoid" id="A0A0C3P093"/>
<keyword evidence="3" id="KW-1185">Reference proteome</keyword>
<evidence type="ECO:0000313" key="3">
    <source>
        <dbReference type="Proteomes" id="UP000054217"/>
    </source>
</evidence>
<reference evidence="2 3" key="1">
    <citation type="submission" date="2014-04" db="EMBL/GenBank/DDBJ databases">
        <authorList>
            <consortium name="DOE Joint Genome Institute"/>
            <person name="Kuo A."/>
            <person name="Kohler A."/>
            <person name="Costa M.D."/>
            <person name="Nagy L.G."/>
            <person name="Floudas D."/>
            <person name="Copeland A."/>
            <person name="Barry K.W."/>
            <person name="Cichocki N."/>
            <person name="Veneault-Fourrey C."/>
            <person name="LaButti K."/>
            <person name="Lindquist E.A."/>
            <person name="Lipzen A."/>
            <person name="Lundell T."/>
            <person name="Morin E."/>
            <person name="Murat C."/>
            <person name="Sun H."/>
            <person name="Tunlid A."/>
            <person name="Henrissat B."/>
            <person name="Grigoriev I.V."/>
            <person name="Hibbett D.S."/>
            <person name="Martin F."/>
            <person name="Nordberg H.P."/>
            <person name="Cantor M.N."/>
            <person name="Hua S.X."/>
        </authorList>
    </citation>
    <scope>NUCLEOTIDE SEQUENCE [LARGE SCALE GENOMIC DNA]</scope>
    <source>
        <strain evidence="2 3">Marx 270</strain>
    </source>
</reference>
<evidence type="ECO:0000313" key="2">
    <source>
        <dbReference type="EMBL" id="KIO00926.1"/>
    </source>
</evidence>
<proteinExistence type="predicted"/>
<sequence length="70" mass="7624">MGSVCSAIGNGLNAIIAAIANLLMAIVGAFTMIIVTIVDVILDILCCRCGGPRRRTGRRTYRHYNPYYGY</sequence>
<feature type="transmembrane region" description="Helical" evidence="1">
    <location>
        <begin position="12"/>
        <end position="45"/>
    </location>
</feature>
<gene>
    <name evidence="2" type="ORF">M404DRAFT_745134</name>
</gene>
<dbReference type="AlphaFoldDB" id="A0A0C3P093"/>
<organism evidence="2 3">
    <name type="scientific">Pisolithus tinctorius Marx 270</name>
    <dbReference type="NCBI Taxonomy" id="870435"/>
    <lineage>
        <taxon>Eukaryota</taxon>
        <taxon>Fungi</taxon>
        <taxon>Dikarya</taxon>
        <taxon>Basidiomycota</taxon>
        <taxon>Agaricomycotina</taxon>
        <taxon>Agaricomycetes</taxon>
        <taxon>Agaricomycetidae</taxon>
        <taxon>Boletales</taxon>
        <taxon>Sclerodermatineae</taxon>
        <taxon>Pisolithaceae</taxon>
        <taxon>Pisolithus</taxon>
    </lineage>
</organism>
<keyword evidence="1" id="KW-0472">Membrane</keyword>
<dbReference type="HOGENOM" id="CLU_186255_0_0_1"/>
<reference evidence="3" key="2">
    <citation type="submission" date="2015-01" db="EMBL/GenBank/DDBJ databases">
        <title>Evolutionary Origins and Diversification of the Mycorrhizal Mutualists.</title>
        <authorList>
            <consortium name="DOE Joint Genome Institute"/>
            <consortium name="Mycorrhizal Genomics Consortium"/>
            <person name="Kohler A."/>
            <person name="Kuo A."/>
            <person name="Nagy L.G."/>
            <person name="Floudas D."/>
            <person name="Copeland A."/>
            <person name="Barry K.W."/>
            <person name="Cichocki N."/>
            <person name="Veneault-Fourrey C."/>
            <person name="LaButti K."/>
            <person name="Lindquist E.A."/>
            <person name="Lipzen A."/>
            <person name="Lundell T."/>
            <person name="Morin E."/>
            <person name="Murat C."/>
            <person name="Riley R."/>
            <person name="Ohm R."/>
            <person name="Sun H."/>
            <person name="Tunlid A."/>
            <person name="Henrissat B."/>
            <person name="Grigoriev I.V."/>
            <person name="Hibbett D.S."/>
            <person name="Martin F."/>
        </authorList>
    </citation>
    <scope>NUCLEOTIDE SEQUENCE [LARGE SCALE GENOMIC DNA]</scope>
    <source>
        <strain evidence="3">Marx 270</strain>
    </source>
</reference>
<keyword evidence="1" id="KW-0812">Transmembrane</keyword>
<dbReference type="EMBL" id="KN831992">
    <property type="protein sequence ID" value="KIO00926.1"/>
    <property type="molecule type" value="Genomic_DNA"/>
</dbReference>
<name>A0A0C3P093_PISTI</name>
<protein>
    <submittedName>
        <fullName evidence="2">Uncharacterized protein</fullName>
    </submittedName>
</protein>
<evidence type="ECO:0000256" key="1">
    <source>
        <dbReference type="SAM" id="Phobius"/>
    </source>
</evidence>